<dbReference type="InterPro" id="IPR036779">
    <property type="entry name" value="LysM_dom_sf"/>
</dbReference>
<keyword evidence="5" id="KW-0378">Hydrolase</keyword>
<feature type="signal peptide" evidence="3">
    <location>
        <begin position="1"/>
        <end position="21"/>
    </location>
</feature>
<dbReference type="CDD" id="cd12797">
    <property type="entry name" value="M23_peptidase"/>
    <property type="match status" value="1"/>
</dbReference>
<dbReference type="SUPFAM" id="SSF54106">
    <property type="entry name" value="LysM domain"/>
    <property type="match status" value="1"/>
</dbReference>
<dbReference type="AlphaFoldDB" id="A0A1X6ZCM7"/>
<evidence type="ECO:0000259" key="4">
    <source>
        <dbReference type="PROSITE" id="PS51782"/>
    </source>
</evidence>
<keyword evidence="6" id="KW-1185">Reference proteome</keyword>
<reference evidence="5 6" key="1">
    <citation type="submission" date="2017-03" db="EMBL/GenBank/DDBJ databases">
        <authorList>
            <person name="Afonso C.L."/>
            <person name="Miller P.J."/>
            <person name="Scott M.A."/>
            <person name="Spackman E."/>
            <person name="Goraichik I."/>
            <person name="Dimitrov K.M."/>
            <person name="Suarez D.L."/>
            <person name="Swayne D.E."/>
        </authorList>
    </citation>
    <scope>NUCLEOTIDE SEQUENCE [LARGE SCALE GENOMIC DNA]</scope>
    <source>
        <strain evidence="5 6">CECT 7450</strain>
    </source>
</reference>
<dbReference type="Gene3D" id="2.70.70.10">
    <property type="entry name" value="Glucose Permease (Domain IIA)"/>
    <property type="match status" value="1"/>
</dbReference>
<dbReference type="InterPro" id="IPR018392">
    <property type="entry name" value="LysM"/>
</dbReference>
<evidence type="ECO:0000313" key="5">
    <source>
        <dbReference type="EMBL" id="SLN47239.1"/>
    </source>
</evidence>
<dbReference type="RefSeq" id="WP_085805848.1">
    <property type="nucleotide sequence ID" value="NZ_FWFX01000006.1"/>
</dbReference>
<evidence type="ECO:0000256" key="2">
    <source>
        <dbReference type="SAM" id="MobiDB-lite"/>
    </source>
</evidence>
<dbReference type="EMBL" id="FWFX01000006">
    <property type="protein sequence ID" value="SLN47239.1"/>
    <property type="molecule type" value="Genomic_DNA"/>
</dbReference>
<dbReference type="CDD" id="cd00118">
    <property type="entry name" value="LysM"/>
    <property type="match status" value="1"/>
</dbReference>
<dbReference type="InterPro" id="IPR011055">
    <property type="entry name" value="Dup_hybrid_motif"/>
</dbReference>
<dbReference type="SUPFAM" id="SSF51261">
    <property type="entry name" value="Duplicated hybrid motif"/>
    <property type="match status" value="1"/>
</dbReference>
<feature type="domain" description="LysM" evidence="4">
    <location>
        <begin position="165"/>
        <end position="209"/>
    </location>
</feature>
<gene>
    <name evidence="5" type="primary">nlpD</name>
    <name evidence="5" type="ORF">ROA7450_02340</name>
</gene>
<comment type="similarity">
    <text evidence="1">Belongs to the E.coli NlpD/Haemophilus LppB family.</text>
</comment>
<evidence type="ECO:0000313" key="6">
    <source>
        <dbReference type="Proteomes" id="UP000193061"/>
    </source>
</evidence>
<dbReference type="GO" id="GO:0004222">
    <property type="term" value="F:metalloendopeptidase activity"/>
    <property type="evidence" value="ECO:0007669"/>
    <property type="project" value="TreeGrafter"/>
</dbReference>
<name>A0A1X6ZCM7_9RHOB</name>
<proteinExistence type="inferred from homology"/>
<dbReference type="Pfam" id="PF01551">
    <property type="entry name" value="Peptidase_M23"/>
    <property type="match status" value="1"/>
</dbReference>
<dbReference type="Gene3D" id="3.10.350.10">
    <property type="entry name" value="LysM domain"/>
    <property type="match status" value="2"/>
</dbReference>
<evidence type="ECO:0000256" key="3">
    <source>
        <dbReference type="SAM" id="SignalP"/>
    </source>
</evidence>
<evidence type="ECO:0000256" key="1">
    <source>
        <dbReference type="ARBA" id="ARBA00038420"/>
    </source>
</evidence>
<organism evidence="5 6">
    <name type="scientific">Roseovarius albus</name>
    <dbReference type="NCBI Taxonomy" id="1247867"/>
    <lineage>
        <taxon>Bacteria</taxon>
        <taxon>Pseudomonadati</taxon>
        <taxon>Pseudomonadota</taxon>
        <taxon>Alphaproteobacteria</taxon>
        <taxon>Rhodobacterales</taxon>
        <taxon>Roseobacteraceae</taxon>
        <taxon>Roseovarius</taxon>
    </lineage>
</organism>
<dbReference type="Proteomes" id="UP000193061">
    <property type="component" value="Unassembled WGS sequence"/>
</dbReference>
<dbReference type="InterPro" id="IPR050570">
    <property type="entry name" value="Cell_wall_metabolism_enzyme"/>
</dbReference>
<dbReference type="PANTHER" id="PTHR21666">
    <property type="entry name" value="PEPTIDASE-RELATED"/>
    <property type="match status" value="1"/>
</dbReference>
<accession>A0A1X6ZCM7</accession>
<dbReference type="PROSITE" id="PS51257">
    <property type="entry name" value="PROKAR_LIPOPROTEIN"/>
    <property type="match status" value="1"/>
</dbReference>
<keyword evidence="3" id="KW-0732">Signal</keyword>
<dbReference type="PROSITE" id="PS51782">
    <property type="entry name" value="LYSM"/>
    <property type="match status" value="1"/>
</dbReference>
<dbReference type="OrthoDB" id="9795421at2"/>
<feature type="region of interest" description="Disordered" evidence="2">
    <location>
        <begin position="222"/>
        <end position="250"/>
    </location>
</feature>
<feature type="chain" id="PRO_5013095372" evidence="3">
    <location>
        <begin position="22"/>
        <end position="391"/>
    </location>
</feature>
<dbReference type="InterPro" id="IPR016047">
    <property type="entry name" value="M23ase_b-sheet_dom"/>
</dbReference>
<dbReference type="PANTHER" id="PTHR21666:SF263">
    <property type="entry name" value="MUREIN HYDROLASE ACTIVATOR NLPD"/>
    <property type="match status" value="1"/>
</dbReference>
<dbReference type="Pfam" id="PF01476">
    <property type="entry name" value="LysM"/>
    <property type="match status" value="2"/>
</dbReference>
<sequence length="391" mass="40810">MTHRRASLRLSLAGSALLALTACEEPLDWDLRNQVGNGAATSNAAINATADRPQPDSRGIISYPGYQVAVARRGDTVNSVATRIGANPAQLANFNGMQPNDALREGEILALPGRVSEPAGGPIRPTDGVDISTLAGSAIDKADAQDVQTSTLKPAPVKQSGVEPIRHKVERGETAFSIARLYNVSVRSLAEWNSLDSNFTVREGQFLLIPVALPDKKSEPFDAGAAAVTTPGSGSPTPTPPSASKPLPDEKTIPVAKPVETKTIAPDLGAEQSKSNARMGYPVQGNIVRDYEAGKNEGIDIAANAGTPVKSAADGVVAAITQDTRGTSIVVLKHPGNLLTVYSNVDGVAVKKGATVKRGQKLAQVSKNGPAALHFEVRKGTKSTDPIPYLN</sequence>
<dbReference type="SMART" id="SM00257">
    <property type="entry name" value="LysM"/>
    <property type="match status" value="2"/>
</dbReference>
<protein>
    <submittedName>
        <fullName evidence="5">Murein hydrolase activator NlpD</fullName>
    </submittedName>
</protein>